<dbReference type="AlphaFoldDB" id="A0A1J6K347"/>
<dbReference type="Gramene" id="OIT19536">
    <property type="protein sequence ID" value="OIT19536"/>
    <property type="gene ID" value="A4A49_53313"/>
</dbReference>
<organism evidence="1 2">
    <name type="scientific">Nicotiana attenuata</name>
    <name type="common">Coyote tobacco</name>
    <dbReference type="NCBI Taxonomy" id="49451"/>
    <lineage>
        <taxon>Eukaryota</taxon>
        <taxon>Viridiplantae</taxon>
        <taxon>Streptophyta</taxon>
        <taxon>Embryophyta</taxon>
        <taxon>Tracheophyta</taxon>
        <taxon>Spermatophyta</taxon>
        <taxon>Magnoliopsida</taxon>
        <taxon>eudicotyledons</taxon>
        <taxon>Gunneridae</taxon>
        <taxon>Pentapetalae</taxon>
        <taxon>asterids</taxon>
        <taxon>lamiids</taxon>
        <taxon>Solanales</taxon>
        <taxon>Solanaceae</taxon>
        <taxon>Nicotianoideae</taxon>
        <taxon>Nicotianeae</taxon>
        <taxon>Nicotiana</taxon>
    </lineage>
</organism>
<accession>A0A1J6K347</accession>
<keyword evidence="1" id="KW-0689">Ribosomal protein</keyword>
<feature type="non-terminal residue" evidence="1">
    <location>
        <position position="1"/>
    </location>
</feature>
<reference evidence="1" key="1">
    <citation type="submission" date="2016-11" db="EMBL/GenBank/DDBJ databases">
        <title>The genome of Nicotiana attenuata.</title>
        <authorList>
            <person name="Xu S."/>
            <person name="Brockmoeller T."/>
            <person name="Gaquerel E."/>
            <person name="Navarro A."/>
            <person name="Kuhl H."/>
            <person name="Gase K."/>
            <person name="Ling Z."/>
            <person name="Zhou W."/>
            <person name="Kreitzer C."/>
            <person name="Stanke M."/>
            <person name="Tang H."/>
            <person name="Lyons E."/>
            <person name="Pandey P."/>
            <person name="Pandey S.P."/>
            <person name="Timmermann B."/>
            <person name="Baldwin I.T."/>
        </authorList>
    </citation>
    <scope>NUCLEOTIDE SEQUENCE [LARGE SCALE GENOMIC DNA]</scope>
    <source>
        <strain evidence="1">UT</strain>
    </source>
</reference>
<keyword evidence="2" id="KW-1185">Reference proteome</keyword>
<dbReference type="Proteomes" id="UP000187609">
    <property type="component" value="Unassembled WGS sequence"/>
</dbReference>
<evidence type="ECO:0000313" key="2">
    <source>
        <dbReference type="Proteomes" id="UP000187609"/>
    </source>
</evidence>
<keyword evidence="1" id="KW-0687">Ribonucleoprotein</keyword>
<comment type="caution">
    <text evidence="1">The sequence shown here is derived from an EMBL/GenBank/DDBJ whole genome shotgun (WGS) entry which is preliminary data.</text>
</comment>
<evidence type="ECO:0000313" key="1">
    <source>
        <dbReference type="EMBL" id="OIT19536.1"/>
    </source>
</evidence>
<dbReference type="EMBL" id="MJEQ01006932">
    <property type="protein sequence ID" value="OIT19536.1"/>
    <property type="molecule type" value="Genomic_DNA"/>
</dbReference>
<proteinExistence type="predicted"/>
<gene>
    <name evidence="1" type="primary">RPL29B</name>
    <name evidence="1" type="ORF">A4A49_53313</name>
</gene>
<dbReference type="GO" id="GO:0005840">
    <property type="term" value="C:ribosome"/>
    <property type="evidence" value="ECO:0007669"/>
    <property type="project" value="UniProtKB-KW"/>
</dbReference>
<protein>
    <submittedName>
        <fullName evidence="1">60s ribosomal protein l29-2</fullName>
    </submittedName>
</protein>
<sequence>KESRIRTIFVISRIRVSILNPHKNAKAVCFFFHFLLSRCENPSAFSSSWFVKWPSPKITQLTTSRTRPTGMASRSQESTAIHLPKGWILSS</sequence>
<name>A0A1J6K347_NICAT</name>